<dbReference type="AlphaFoldDB" id="A0A381URX8"/>
<protein>
    <recommendedName>
        <fullName evidence="1">DUF4815 domain-containing protein</fullName>
    </recommendedName>
</protein>
<proteinExistence type="predicted"/>
<evidence type="ECO:0000313" key="2">
    <source>
        <dbReference type="EMBL" id="SVA30925.1"/>
    </source>
</evidence>
<gene>
    <name evidence="2" type="ORF">METZ01_LOCUS83779</name>
</gene>
<feature type="domain" description="DUF4815" evidence="1">
    <location>
        <begin position="13"/>
        <end position="115"/>
    </location>
</feature>
<dbReference type="InterPro" id="IPR032096">
    <property type="entry name" value="DUF4815"/>
</dbReference>
<reference evidence="2" key="1">
    <citation type="submission" date="2018-05" db="EMBL/GenBank/DDBJ databases">
        <authorList>
            <person name="Lanie J.A."/>
            <person name="Ng W.-L."/>
            <person name="Kazmierczak K.M."/>
            <person name="Andrzejewski T.M."/>
            <person name="Davidsen T.M."/>
            <person name="Wayne K.J."/>
            <person name="Tettelin H."/>
            <person name="Glass J.I."/>
            <person name="Rusch D."/>
            <person name="Podicherti R."/>
            <person name="Tsui H.-C.T."/>
            <person name="Winkler M.E."/>
        </authorList>
    </citation>
    <scope>NUCLEOTIDE SEQUENCE</scope>
</reference>
<accession>A0A381URX8</accession>
<dbReference type="EMBL" id="UINC01007009">
    <property type="protein sequence ID" value="SVA30925.1"/>
    <property type="molecule type" value="Genomic_DNA"/>
</dbReference>
<sequence>MASNINLNLNQSPYFDDYDETKDFHQVLYKPAVAVQARELSQEQTILRNQLKRFGDHIFANGSRVSGGEIHLDKQYSFVKLQTIYNAVDITPSLFSGKTIIGTESGTKATVVNYAAVNATTGDPDTLWIKYISGGAVTEKVQGIKITAEGSGYTATPAVTITGGSGSGATAVAVVGAAQNIIGINITAAGSGYTSTPTVTISGGGGTSATATATLNTSPFFSNSERIVATDASVSALVATSSATGTGSAVSNDEGYYYFNGNFVRVGAQTLILDNYTNTPSYRIGMQVTAEIVDSGDD</sequence>
<organism evidence="2">
    <name type="scientific">marine metagenome</name>
    <dbReference type="NCBI Taxonomy" id="408172"/>
    <lineage>
        <taxon>unclassified sequences</taxon>
        <taxon>metagenomes</taxon>
        <taxon>ecological metagenomes</taxon>
    </lineage>
</organism>
<dbReference type="Pfam" id="PF16075">
    <property type="entry name" value="DUF4815"/>
    <property type="match status" value="1"/>
</dbReference>
<name>A0A381URX8_9ZZZZ</name>
<evidence type="ECO:0000259" key="1">
    <source>
        <dbReference type="Pfam" id="PF16075"/>
    </source>
</evidence>
<feature type="non-terminal residue" evidence="2">
    <location>
        <position position="298"/>
    </location>
</feature>